<keyword evidence="4" id="KW-1185">Reference proteome</keyword>
<feature type="domain" description="HPt" evidence="2">
    <location>
        <begin position="43"/>
        <end position="98"/>
    </location>
</feature>
<organism evidence="3 4">
    <name type="scientific">Hirschia litorea</name>
    <dbReference type="NCBI Taxonomy" id="1199156"/>
    <lineage>
        <taxon>Bacteria</taxon>
        <taxon>Pseudomonadati</taxon>
        <taxon>Pseudomonadota</taxon>
        <taxon>Alphaproteobacteria</taxon>
        <taxon>Hyphomonadales</taxon>
        <taxon>Hyphomonadaceae</taxon>
        <taxon>Hirschia</taxon>
    </lineage>
</organism>
<dbReference type="InterPro" id="IPR036641">
    <property type="entry name" value="HPT_dom_sf"/>
</dbReference>
<dbReference type="Gene3D" id="1.20.120.160">
    <property type="entry name" value="HPT domain"/>
    <property type="match status" value="1"/>
</dbReference>
<dbReference type="Pfam" id="PF01627">
    <property type="entry name" value="Hpt"/>
    <property type="match status" value="1"/>
</dbReference>
<dbReference type="EMBL" id="JBHTBR010000005">
    <property type="protein sequence ID" value="MFC7291834.1"/>
    <property type="molecule type" value="Genomic_DNA"/>
</dbReference>
<keyword evidence="1" id="KW-0902">Two-component regulatory system</keyword>
<evidence type="ECO:0000259" key="2">
    <source>
        <dbReference type="Pfam" id="PF01627"/>
    </source>
</evidence>
<dbReference type="InterPro" id="IPR008207">
    <property type="entry name" value="Sig_transdc_His_kin_Hpt_dom"/>
</dbReference>
<evidence type="ECO:0000313" key="4">
    <source>
        <dbReference type="Proteomes" id="UP001596492"/>
    </source>
</evidence>
<dbReference type="RefSeq" id="WP_382167072.1">
    <property type="nucleotide sequence ID" value="NZ_JBHTBR010000005.1"/>
</dbReference>
<sequence>MTSNVIDLEHLNAMTGGDAELAREVLGIFRHQSEIWGRLLVADAPNEQWADAAHSIKGAARSIGAMALGDACEVAETRGRAGNVAVAEASVLINAIKDHMIDAVENLAKVEHQLSMSEAFKAS</sequence>
<reference evidence="4" key="1">
    <citation type="journal article" date="2019" name="Int. J. Syst. Evol. Microbiol.">
        <title>The Global Catalogue of Microorganisms (GCM) 10K type strain sequencing project: providing services to taxonomists for standard genome sequencing and annotation.</title>
        <authorList>
            <consortium name="The Broad Institute Genomics Platform"/>
            <consortium name="The Broad Institute Genome Sequencing Center for Infectious Disease"/>
            <person name="Wu L."/>
            <person name="Ma J."/>
        </authorList>
    </citation>
    <scope>NUCLEOTIDE SEQUENCE [LARGE SCALE GENOMIC DNA]</scope>
    <source>
        <strain evidence="4">CCUG 51308</strain>
    </source>
</reference>
<protein>
    <submittedName>
        <fullName evidence="3">Hpt domain-containing protein</fullName>
    </submittedName>
</protein>
<name>A0ABW2ILF4_9PROT</name>
<dbReference type="CDD" id="cd00088">
    <property type="entry name" value="HPT"/>
    <property type="match status" value="1"/>
</dbReference>
<dbReference type="Proteomes" id="UP001596492">
    <property type="component" value="Unassembled WGS sequence"/>
</dbReference>
<comment type="caution">
    <text evidence="3">The sequence shown here is derived from an EMBL/GenBank/DDBJ whole genome shotgun (WGS) entry which is preliminary data.</text>
</comment>
<proteinExistence type="predicted"/>
<evidence type="ECO:0000256" key="1">
    <source>
        <dbReference type="ARBA" id="ARBA00023012"/>
    </source>
</evidence>
<accession>A0ABW2ILF4</accession>
<evidence type="ECO:0000313" key="3">
    <source>
        <dbReference type="EMBL" id="MFC7291834.1"/>
    </source>
</evidence>
<dbReference type="SUPFAM" id="SSF47226">
    <property type="entry name" value="Histidine-containing phosphotransfer domain, HPT domain"/>
    <property type="match status" value="1"/>
</dbReference>
<gene>
    <name evidence="3" type="ORF">ACFQS8_09425</name>
</gene>